<evidence type="ECO:0000313" key="1">
    <source>
        <dbReference type="EMBL" id="RUT78013.1"/>
    </source>
</evidence>
<comment type="caution">
    <text evidence="1">The sequence shown here is derived from an EMBL/GenBank/DDBJ whole genome shotgun (WGS) entry which is preliminary data.</text>
</comment>
<dbReference type="OrthoDB" id="835620at2"/>
<reference evidence="1 2" key="1">
    <citation type="submission" date="2018-11" db="EMBL/GenBank/DDBJ databases">
        <title>Parancylomarina longa gen. nov., sp. nov., isolated from sediments of southern Okinawa.</title>
        <authorList>
            <person name="Fu T."/>
        </authorList>
    </citation>
    <scope>NUCLEOTIDE SEQUENCE [LARGE SCALE GENOMIC DNA]</scope>
    <source>
        <strain evidence="1 2">T3-2 S1-C</strain>
    </source>
</reference>
<dbReference type="RefSeq" id="WP_127343879.1">
    <property type="nucleotide sequence ID" value="NZ_RJJX01000012.1"/>
</dbReference>
<evidence type="ECO:0008006" key="3">
    <source>
        <dbReference type="Google" id="ProtNLM"/>
    </source>
</evidence>
<dbReference type="SUPFAM" id="SSF52540">
    <property type="entry name" value="P-loop containing nucleoside triphosphate hydrolases"/>
    <property type="match status" value="1"/>
</dbReference>
<dbReference type="Gene3D" id="3.40.50.300">
    <property type="entry name" value="P-loop containing nucleotide triphosphate hydrolases"/>
    <property type="match status" value="1"/>
</dbReference>
<dbReference type="EMBL" id="RJJX01000012">
    <property type="protein sequence ID" value="RUT78013.1"/>
    <property type="molecule type" value="Genomic_DNA"/>
</dbReference>
<evidence type="ECO:0000313" key="2">
    <source>
        <dbReference type="Proteomes" id="UP000282985"/>
    </source>
</evidence>
<protein>
    <recommendedName>
        <fullName evidence="3">ATP-binding protein</fullName>
    </recommendedName>
</protein>
<sequence length="163" mass="19287">MSKIKEYIIDGYKYAVDMDLEKFFKGNLNKGIRLFGEVGTGKIMILKILCEFMLHANKIIAQYSACYVNNIFERRLTKKERLLVSPLFIDDIGTEQPQINVFGTIKQPIYEILNQRYLDKRFLMFVTTNLSPSQIEERYGDRVRNRLKEMFNVMSMQGESRRY</sequence>
<organism evidence="1 2">
    <name type="scientific">Ancylomarina longa</name>
    <dbReference type="NCBI Taxonomy" id="2487017"/>
    <lineage>
        <taxon>Bacteria</taxon>
        <taxon>Pseudomonadati</taxon>
        <taxon>Bacteroidota</taxon>
        <taxon>Bacteroidia</taxon>
        <taxon>Marinilabiliales</taxon>
        <taxon>Marinifilaceae</taxon>
        <taxon>Ancylomarina</taxon>
    </lineage>
</organism>
<dbReference type="Proteomes" id="UP000282985">
    <property type="component" value="Unassembled WGS sequence"/>
</dbReference>
<keyword evidence="2" id="KW-1185">Reference proteome</keyword>
<proteinExistence type="predicted"/>
<accession>A0A434AUJ0</accession>
<name>A0A434AUJ0_9BACT</name>
<dbReference type="InterPro" id="IPR027417">
    <property type="entry name" value="P-loop_NTPase"/>
</dbReference>
<dbReference type="AlphaFoldDB" id="A0A434AUJ0"/>
<gene>
    <name evidence="1" type="ORF">DLK05_10215</name>
</gene>